<dbReference type="KEGG" id="vg:77948283"/>
<accession>A0A2P1CAB9</accession>
<dbReference type="EMBL" id="MG873442">
    <property type="protein sequence ID" value="AVJ48164.1"/>
    <property type="molecule type" value="Genomic_DNA"/>
</dbReference>
<evidence type="ECO:0008006" key="3">
    <source>
        <dbReference type="Google" id="ProtNLM"/>
    </source>
</evidence>
<proteinExistence type="predicted"/>
<protein>
    <recommendedName>
        <fullName evidence="3">Tail fiber protein</fullName>
    </recommendedName>
</protein>
<name>A0A2P1CAB9_9CAUD</name>
<evidence type="ECO:0000313" key="2">
    <source>
        <dbReference type="Proteomes" id="UP000240649"/>
    </source>
</evidence>
<keyword evidence="2" id="KW-1185">Reference proteome</keyword>
<dbReference type="GeneID" id="77948283"/>
<sequence length="213" mass="23335">MSETNKISIARALVELKSLGGRIERAATQPVVSVVLGEAEVAKPNDNSFKDVESLKVALKSNFDSLQGLIQRRELIKRALVKANAETTVTIGGKNYTLAEAIEMKKFVVSRKAFLLRLQMQLRSVSATVGTKTTELQNRIDAYSKEQADNGNEELVKNTIADMRKRGTPSIVAPVDLQAFITKEMSGIEEFEQEVDIALNETNAATKIEVPAA</sequence>
<dbReference type="Proteomes" id="UP000240649">
    <property type="component" value="Segment"/>
</dbReference>
<dbReference type="RefSeq" id="YP_010672013.1">
    <property type="nucleotide sequence ID" value="NC_070974.1"/>
</dbReference>
<organism evidence="1 2">
    <name type="scientific">Salmonella phage SE131</name>
    <dbReference type="NCBI Taxonomy" id="2081631"/>
    <lineage>
        <taxon>Viruses</taxon>
        <taxon>Duplodnaviria</taxon>
        <taxon>Heunggongvirae</taxon>
        <taxon>Uroviricota</taxon>
        <taxon>Caudoviricetes</taxon>
        <taxon>Grimontviridae</taxon>
        <taxon>Moazamivirus</taxon>
        <taxon>Moazamivirus SE131</taxon>
    </lineage>
</organism>
<evidence type="ECO:0000313" key="1">
    <source>
        <dbReference type="EMBL" id="AVJ48164.1"/>
    </source>
</evidence>
<reference evidence="1 2" key="1">
    <citation type="submission" date="2018-01" db="EMBL/GenBank/DDBJ databases">
        <title>Draft Genome Sequence of Salmonella Enteritidis Phage SE131.</title>
        <authorList>
            <person name="Kim Y."/>
            <person name="Han B.K."/>
            <person name="Kim H."/>
            <person name="Kim D."/>
        </authorList>
    </citation>
    <scope>NUCLEOTIDE SEQUENCE [LARGE SCALE GENOMIC DNA]</scope>
</reference>